<reference evidence="2" key="1">
    <citation type="submission" date="2022-05" db="EMBL/GenBank/DDBJ databases">
        <title>Sphingomonas sp. strain RP10 Genome sequencing and assembly.</title>
        <authorList>
            <person name="Kim I."/>
        </authorList>
    </citation>
    <scope>NUCLEOTIDE SEQUENCE</scope>
    <source>
        <strain evidence="2">RP10</strain>
    </source>
</reference>
<dbReference type="InterPro" id="IPR011008">
    <property type="entry name" value="Dimeric_a/b-barrel"/>
</dbReference>
<name>A0A9X2KPU8_9SPHN</name>
<organism evidence="2 3">
    <name type="scientific">Sphingomonas liriopis</name>
    <dbReference type="NCBI Taxonomy" id="2949094"/>
    <lineage>
        <taxon>Bacteria</taxon>
        <taxon>Pseudomonadati</taxon>
        <taxon>Pseudomonadota</taxon>
        <taxon>Alphaproteobacteria</taxon>
        <taxon>Sphingomonadales</taxon>
        <taxon>Sphingomonadaceae</taxon>
        <taxon>Sphingomonas</taxon>
    </lineage>
</organism>
<proteinExistence type="predicted"/>
<comment type="caution">
    <text evidence="2">The sequence shown here is derived from an EMBL/GenBank/DDBJ whole genome shotgun (WGS) entry which is preliminary data.</text>
</comment>
<dbReference type="InterPro" id="IPR009799">
    <property type="entry name" value="EthD_dom"/>
</dbReference>
<dbReference type="NCBIfam" id="TIGR02118">
    <property type="entry name" value="EthD family reductase"/>
    <property type="match status" value="1"/>
</dbReference>
<evidence type="ECO:0000259" key="1">
    <source>
        <dbReference type="Pfam" id="PF07110"/>
    </source>
</evidence>
<dbReference type="AlphaFoldDB" id="A0A9X2KPU8"/>
<dbReference type="EMBL" id="JAMLDY010000005">
    <property type="protein sequence ID" value="MCP3734275.1"/>
    <property type="molecule type" value="Genomic_DNA"/>
</dbReference>
<feature type="domain" description="EthD" evidence="1">
    <location>
        <begin position="10"/>
        <end position="93"/>
    </location>
</feature>
<gene>
    <name evidence="2" type="ORF">M9979_05210</name>
</gene>
<evidence type="ECO:0000313" key="2">
    <source>
        <dbReference type="EMBL" id="MCP3734275.1"/>
    </source>
</evidence>
<dbReference type="RefSeq" id="WP_254288283.1">
    <property type="nucleotide sequence ID" value="NZ_JAMLDY010000005.1"/>
</dbReference>
<keyword evidence="3" id="KW-1185">Reference proteome</keyword>
<accession>A0A9X2KPU8</accession>
<dbReference type="Proteomes" id="UP001139486">
    <property type="component" value="Unassembled WGS sequence"/>
</dbReference>
<protein>
    <submittedName>
        <fullName evidence="2">EthD family reductase</fullName>
    </submittedName>
</protein>
<evidence type="ECO:0000313" key="3">
    <source>
        <dbReference type="Proteomes" id="UP001139486"/>
    </source>
</evidence>
<dbReference type="GO" id="GO:0016491">
    <property type="term" value="F:oxidoreductase activity"/>
    <property type="evidence" value="ECO:0007669"/>
    <property type="project" value="InterPro"/>
</dbReference>
<dbReference type="Gene3D" id="3.30.70.100">
    <property type="match status" value="1"/>
</dbReference>
<dbReference type="Pfam" id="PF07110">
    <property type="entry name" value="EthD"/>
    <property type="match status" value="1"/>
</dbReference>
<sequence>MQPILTLFYPATTRDFDVTYYAGQHLPLVDRIWGSFLDRVEVLKGVTSLVPGAALPFAALTVLYFKSDADLQEALAHPDAVLLQQDIARFSDVSPIGQVNVAVTA</sequence>
<dbReference type="PANTHER" id="PTHR40260">
    <property type="entry name" value="BLR8190 PROTEIN"/>
    <property type="match status" value="1"/>
</dbReference>
<dbReference type="PANTHER" id="PTHR40260:SF2">
    <property type="entry name" value="BLR8190 PROTEIN"/>
    <property type="match status" value="1"/>
</dbReference>
<dbReference type="SUPFAM" id="SSF54909">
    <property type="entry name" value="Dimeric alpha+beta barrel"/>
    <property type="match status" value="1"/>
</dbReference>